<protein>
    <submittedName>
        <fullName evidence="1">Uncharacterized protein</fullName>
    </submittedName>
</protein>
<name>A0A9P8PHP4_9ASCO</name>
<keyword evidence="2" id="KW-1185">Reference proteome</keyword>
<evidence type="ECO:0000313" key="2">
    <source>
        <dbReference type="Proteomes" id="UP000769157"/>
    </source>
</evidence>
<evidence type="ECO:0000313" key="1">
    <source>
        <dbReference type="EMBL" id="KAH3671589.1"/>
    </source>
</evidence>
<gene>
    <name evidence="1" type="ORF">OGAPHI_000292</name>
</gene>
<reference evidence="1" key="2">
    <citation type="submission" date="2021-01" db="EMBL/GenBank/DDBJ databases">
        <authorList>
            <person name="Schikora-Tamarit M.A."/>
        </authorList>
    </citation>
    <scope>NUCLEOTIDE SEQUENCE</scope>
    <source>
        <strain evidence="1">CBS6075</strain>
    </source>
</reference>
<sequence>MSIGTVGRQITHNRLNSDRFLRLVPGIIVRGHTDHLVGDLGFSSKFRFRDAGHVNHRSSPRLIQSRLCSSREGRSFHTNQGQVRFFGFSGVQLNVITFEHVLACVSDDFVEF</sequence>
<dbReference type="EMBL" id="JAEUBE010000055">
    <property type="protein sequence ID" value="KAH3671589.1"/>
    <property type="molecule type" value="Genomic_DNA"/>
</dbReference>
<reference evidence="1" key="1">
    <citation type="journal article" date="2021" name="Open Biol.">
        <title>Shared evolutionary footprints suggest mitochondrial oxidative damage underlies multiple complex I losses in fungi.</title>
        <authorList>
            <person name="Schikora-Tamarit M.A."/>
            <person name="Marcet-Houben M."/>
            <person name="Nosek J."/>
            <person name="Gabaldon T."/>
        </authorList>
    </citation>
    <scope>NUCLEOTIDE SEQUENCE</scope>
    <source>
        <strain evidence="1">CBS6075</strain>
    </source>
</reference>
<accession>A0A9P8PHP4</accession>
<comment type="caution">
    <text evidence="1">The sequence shown here is derived from an EMBL/GenBank/DDBJ whole genome shotgun (WGS) entry which is preliminary data.</text>
</comment>
<organism evidence="1 2">
    <name type="scientific">Ogataea philodendri</name>
    <dbReference type="NCBI Taxonomy" id="1378263"/>
    <lineage>
        <taxon>Eukaryota</taxon>
        <taxon>Fungi</taxon>
        <taxon>Dikarya</taxon>
        <taxon>Ascomycota</taxon>
        <taxon>Saccharomycotina</taxon>
        <taxon>Pichiomycetes</taxon>
        <taxon>Pichiales</taxon>
        <taxon>Pichiaceae</taxon>
        <taxon>Ogataea</taxon>
    </lineage>
</organism>
<dbReference type="GeneID" id="70232260"/>
<dbReference type="Proteomes" id="UP000769157">
    <property type="component" value="Unassembled WGS sequence"/>
</dbReference>
<proteinExistence type="predicted"/>
<dbReference type="RefSeq" id="XP_046064765.1">
    <property type="nucleotide sequence ID" value="XM_046203862.1"/>
</dbReference>
<dbReference type="AlphaFoldDB" id="A0A9P8PHP4"/>